<feature type="compositionally biased region" description="Gly residues" evidence="8">
    <location>
        <begin position="249"/>
        <end position="262"/>
    </location>
</feature>
<feature type="compositionally biased region" description="Basic residues" evidence="8">
    <location>
        <begin position="361"/>
        <end position="377"/>
    </location>
</feature>
<evidence type="ECO:0000256" key="2">
    <source>
        <dbReference type="ARBA" id="ARBA00006818"/>
    </source>
</evidence>
<keyword evidence="13" id="KW-1185">Reference proteome</keyword>
<keyword evidence="6 9" id="KW-0472">Membrane</keyword>
<evidence type="ECO:0000256" key="9">
    <source>
        <dbReference type="SAM" id="Phobius"/>
    </source>
</evidence>
<organism evidence="12 13">
    <name type="scientific">Macaca fascicularis</name>
    <name type="common">Crab-eating macaque</name>
    <name type="synonym">Cynomolgus monkey</name>
    <dbReference type="NCBI Taxonomy" id="9541"/>
    <lineage>
        <taxon>Eukaryota</taxon>
        <taxon>Metazoa</taxon>
        <taxon>Chordata</taxon>
        <taxon>Craniata</taxon>
        <taxon>Vertebrata</taxon>
        <taxon>Euteleostomi</taxon>
        <taxon>Mammalia</taxon>
        <taxon>Eutheria</taxon>
        <taxon>Euarchontoglires</taxon>
        <taxon>Primates</taxon>
        <taxon>Haplorrhini</taxon>
        <taxon>Catarrhini</taxon>
        <taxon>Cercopithecidae</taxon>
        <taxon>Cercopithecinae</taxon>
        <taxon>Macaca</taxon>
    </lineage>
</organism>
<feature type="compositionally biased region" description="Low complexity" evidence="8">
    <location>
        <begin position="496"/>
        <end position="514"/>
    </location>
</feature>
<evidence type="ECO:0000256" key="7">
    <source>
        <dbReference type="ARBA" id="ARBA00023180"/>
    </source>
</evidence>
<proteinExistence type="inferred from homology"/>
<feature type="region of interest" description="Disordered" evidence="8">
    <location>
        <begin position="232"/>
        <end position="274"/>
    </location>
</feature>
<dbReference type="Ensembl" id="ENSMFAT00000086588.1">
    <property type="protein sequence ID" value="ENSMFAP00000048530.1"/>
    <property type="gene ID" value="ENSMFAG00000061181.1"/>
</dbReference>
<dbReference type="Proteomes" id="UP000233100">
    <property type="component" value="Chromosome 16"/>
</dbReference>
<dbReference type="InterPro" id="IPR018890">
    <property type="entry name" value="FAM171"/>
</dbReference>
<evidence type="ECO:0000256" key="3">
    <source>
        <dbReference type="ARBA" id="ARBA00022692"/>
    </source>
</evidence>
<evidence type="ECO:0000256" key="4">
    <source>
        <dbReference type="ARBA" id="ARBA00022729"/>
    </source>
</evidence>
<feature type="region of interest" description="Disordered" evidence="8">
    <location>
        <begin position="571"/>
        <end position="673"/>
    </location>
</feature>
<keyword evidence="4" id="KW-0732">Signal</keyword>
<feature type="compositionally biased region" description="Low complexity" evidence="8">
    <location>
        <begin position="378"/>
        <end position="405"/>
    </location>
</feature>
<comment type="similarity">
    <text evidence="2">Belongs to the FAM171 family.</text>
</comment>
<dbReference type="InterPro" id="IPR049175">
    <property type="entry name" value="FAM171_C"/>
</dbReference>
<feature type="region of interest" description="Disordered" evidence="8">
    <location>
        <begin position="166"/>
        <end position="185"/>
    </location>
</feature>
<feature type="transmembrane region" description="Helical" evidence="9">
    <location>
        <begin position="102"/>
        <end position="120"/>
    </location>
</feature>
<evidence type="ECO:0008006" key="14">
    <source>
        <dbReference type="Google" id="ProtNLM"/>
    </source>
</evidence>
<sequence>MRAFPAFLGTEASSSGNGSWLELMPLAAVSVHLLTGNGTEVPLSGPIHLSLPVPSETRALTVGTSIPAWRFDPKSGLWVRNGTGIIRKEGRQLYWTFVSPQLGYWVAAMASPTAGLVTITSGIQDIGTYHTIFLLTILAALALLVLILLCLLIYYCRRRCLKPRQQHRKLQLSGPSDGNKRDQATSMSQLHLICGGPLEPAPSGDPEAPPPGPLHSAFSSSRDLASSRDDFFRTKPRSASRPAAEPSGTRGGESAGLKGAFGRGPRRAGARPRGVPARALGAAAFLHEPPSPPPPFDHYLGHKGRPRARPRLPAVAVGGPAGAAAVAGPGRAAHLLRLHRPPQGQRLPQRHAHPGDPRALRAPRRRGWRRGRGRRAGPARGHGTRPSARFSAARPPAPADAGPLRPGERGRRGRRRAGGGRCQWLGHHPCAVQRVHHGAAQRGAAGPDREEATGTGREAAPARLVRVPRRALQLASAPLLHRPAGGRRGPQHRRQPGLGRRCARGAARAPPAREGGAGARPPAAPPPPPAPPRLALSEDTEPSSSESRTGLCSPEDNSLTPLLDEVAAPEAGRPRYPWGGAAAAGQLPQQRQRAAARLAHQPGGRAGDGGGRRGRRQEEPVAAAGGAAADGVQRQVAPAPGLHRPSRASPHPGCAPRGLRGPSRVGPGWRGAQGPWSRSVVGAGLCLARDPVSASKPGRRGGPAPKGRCRGGGLGGSSACVDVAVHRKLYCGKAGGVTQPQLLV</sequence>
<evidence type="ECO:0000256" key="5">
    <source>
        <dbReference type="ARBA" id="ARBA00022989"/>
    </source>
</evidence>
<feature type="region of interest" description="Disordered" evidence="8">
    <location>
        <begin position="195"/>
        <end position="220"/>
    </location>
</feature>
<dbReference type="PANTHER" id="PTHR31626:SF3">
    <property type="entry name" value="PROTEIN FAM171A2"/>
    <property type="match status" value="1"/>
</dbReference>
<feature type="compositionally biased region" description="Low complexity" evidence="8">
    <location>
        <begin position="579"/>
        <end position="599"/>
    </location>
</feature>
<evidence type="ECO:0000259" key="10">
    <source>
        <dbReference type="Pfam" id="PF10577"/>
    </source>
</evidence>
<feature type="transmembrane region" description="Helical" evidence="9">
    <location>
        <begin position="132"/>
        <end position="155"/>
    </location>
</feature>
<evidence type="ECO:0000259" key="11">
    <source>
        <dbReference type="Pfam" id="PF20771"/>
    </source>
</evidence>
<dbReference type="AlphaFoldDB" id="A0A7N9CDE2"/>
<keyword evidence="7" id="KW-0325">Glycoprotein</keyword>
<evidence type="ECO:0000256" key="1">
    <source>
        <dbReference type="ARBA" id="ARBA00004479"/>
    </source>
</evidence>
<evidence type="ECO:0000313" key="13">
    <source>
        <dbReference type="Proteomes" id="UP000233100"/>
    </source>
</evidence>
<dbReference type="GO" id="GO:0016020">
    <property type="term" value="C:membrane"/>
    <property type="evidence" value="ECO:0007669"/>
    <property type="project" value="UniProtKB-SubCell"/>
</dbReference>
<dbReference type="InterPro" id="IPR048530">
    <property type="entry name" value="FAM171_N"/>
</dbReference>
<evidence type="ECO:0000313" key="12">
    <source>
        <dbReference type="Ensembl" id="ENSMFAP00000048530.1"/>
    </source>
</evidence>
<feature type="region of interest" description="Disordered" evidence="8">
    <location>
        <begin position="690"/>
        <end position="714"/>
    </location>
</feature>
<feature type="domain" description="FAM171 C-terminal" evidence="11">
    <location>
        <begin position="525"/>
        <end position="568"/>
    </location>
</feature>
<keyword evidence="3 9" id="KW-0812">Transmembrane</keyword>
<feature type="compositionally biased region" description="Polar residues" evidence="8">
    <location>
        <begin position="542"/>
        <end position="559"/>
    </location>
</feature>
<protein>
    <recommendedName>
        <fullName evidence="14">Family with sequence similarity 171 member A2</fullName>
    </recommendedName>
</protein>
<dbReference type="Pfam" id="PF10577">
    <property type="entry name" value="FAM171A1-2-B_N"/>
    <property type="match status" value="1"/>
</dbReference>
<feature type="region of interest" description="Disordered" evidence="8">
    <location>
        <begin position="436"/>
        <end position="559"/>
    </location>
</feature>
<evidence type="ECO:0000256" key="8">
    <source>
        <dbReference type="SAM" id="MobiDB-lite"/>
    </source>
</evidence>
<feature type="compositionally biased region" description="Pro residues" evidence="8">
    <location>
        <begin position="522"/>
        <end position="532"/>
    </location>
</feature>
<evidence type="ECO:0000256" key="6">
    <source>
        <dbReference type="ARBA" id="ARBA00023136"/>
    </source>
</evidence>
<keyword evidence="5 9" id="KW-1133">Transmembrane helix</keyword>
<feature type="region of interest" description="Disordered" evidence="8">
    <location>
        <begin position="342"/>
        <end position="421"/>
    </location>
</feature>
<feature type="domain" description="FAM171 N-terminal" evidence="10">
    <location>
        <begin position="1"/>
        <end position="111"/>
    </location>
</feature>
<dbReference type="Pfam" id="PF20771">
    <property type="entry name" value="FAM171A1-2-B_C"/>
    <property type="match status" value="1"/>
</dbReference>
<reference evidence="12" key="2">
    <citation type="submission" date="2025-08" db="UniProtKB">
        <authorList>
            <consortium name="Ensembl"/>
        </authorList>
    </citation>
    <scope>IDENTIFICATION</scope>
</reference>
<dbReference type="PANTHER" id="PTHR31626">
    <property type="entry name" value="SUSHI DOMAIN-CONTAINING PROTEIN"/>
    <property type="match status" value="1"/>
</dbReference>
<name>A0A7N9CDE2_MACFA</name>
<accession>A0A7N9CDE2</accession>
<dbReference type="GeneTree" id="ENSGT00950000183184"/>
<reference evidence="12 13" key="1">
    <citation type="submission" date="2013-03" db="EMBL/GenBank/DDBJ databases">
        <authorList>
            <person name="Warren W."/>
            <person name="Wilson R.K."/>
        </authorList>
    </citation>
    <scope>NUCLEOTIDE SEQUENCE</scope>
</reference>
<reference evidence="12" key="3">
    <citation type="submission" date="2025-09" db="UniProtKB">
        <authorList>
            <consortium name="Ensembl"/>
        </authorList>
    </citation>
    <scope>IDENTIFICATION</scope>
</reference>
<comment type="subcellular location">
    <subcellularLocation>
        <location evidence="1">Membrane</location>
        <topology evidence="1">Single-pass type I membrane protein</topology>
    </subcellularLocation>
</comment>